<protein>
    <submittedName>
        <fullName evidence="1">Uncharacterized protein</fullName>
    </submittedName>
</protein>
<reference evidence="1 2" key="1">
    <citation type="submission" date="2017-06" db="EMBL/GenBank/DDBJ databases">
        <authorList>
            <consortium name="Pathogen Informatics"/>
        </authorList>
    </citation>
    <scope>NUCLEOTIDE SEQUENCE [LARGE SCALE GENOMIC DNA]</scope>
    <source>
        <strain evidence="1 2">NCTC10596</strain>
    </source>
</reference>
<dbReference type="AlphaFoldDB" id="A0A8B4GMV3"/>
<dbReference type="KEGG" id="ecor:SAMEA4412678_0447"/>
<evidence type="ECO:0000313" key="2">
    <source>
        <dbReference type="Proteomes" id="UP000215465"/>
    </source>
</evidence>
<dbReference type="Proteomes" id="UP000215465">
    <property type="component" value="Chromosome 1"/>
</dbReference>
<dbReference type="EMBL" id="LT906482">
    <property type="protein sequence ID" value="SNW07162.1"/>
    <property type="molecule type" value="Genomic_DNA"/>
</dbReference>
<accession>A0A8B4GMV3</accession>
<organism evidence="1 2">
    <name type="scientific">Eikenella corrodens</name>
    <dbReference type="NCBI Taxonomy" id="539"/>
    <lineage>
        <taxon>Bacteria</taxon>
        <taxon>Pseudomonadati</taxon>
        <taxon>Pseudomonadota</taxon>
        <taxon>Betaproteobacteria</taxon>
        <taxon>Neisseriales</taxon>
        <taxon>Neisseriaceae</taxon>
        <taxon>Eikenella</taxon>
    </lineage>
</organism>
<sequence length="50" mass="5503">MDSANNPISLTGCHNSFQRIDFGKQLSFCSLLNHNLLNKTGDMSTDIFVG</sequence>
<proteinExistence type="predicted"/>
<gene>
    <name evidence="1" type="ORF">SAMEA4412678_00447</name>
</gene>
<name>A0A8B4GMV3_EIKCO</name>
<evidence type="ECO:0000313" key="1">
    <source>
        <dbReference type="EMBL" id="SNW07162.1"/>
    </source>
</evidence>